<dbReference type="AlphaFoldDB" id="Q24DC9"/>
<dbReference type="SUPFAM" id="SSF52540">
    <property type="entry name" value="P-loop containing nucleoside triphosphate hydrolases"/>
    <property type="match status" value="2"/>
</dbReference>
<dbReference type="Pfam" id="PF00270">
    <property type="entry name" value="DEAD"/>
    <property type="match status" value="1"/>
</dbReference>
<evidence type="ECO:0000256" key="6">
    <source>
        <dbReference type="RuleBase" id="RU000492"/>
    </source>
</evidence>
<dbReference type="Proteomes" id="UP000009168">
    <property type="component" value="Unassembled WGS sequence"/>
</dbReference>
<evidence type="ECO:0000256" key="4">
    <source>
        <dbReference type="ARBA" id="ARBA00022840"/>
    </source>
</evidence>
<dbReference type="OMA" id="VINCDIP"/>
<evidence type="ECO:0000313" key="10">
    <source>
        <dbReference type="EMBL" id="EAS05776.1"/>
    </source>
</evidence>
<evidence type="ECO:0000313" key="11">
    <source>
        <dbReference type="Proteomes" id="UP000009168"/>
    </source>
</evidence>
<dbReference type="GO" id="GO:0003723">
    <property type="term" value="F:RNA binding"/>
    <property type="evidence" value="ECO:0007669"/>
    <property type="project" value="UniProtKB-UniRule"/>
</dbReference>
<keyword evidence="4 6" id="KW-0067">ATP-binding</keyword>
<dbReference type="EC" id="3.6.4.13" evidence="7"/>
<dbReference type="PROSITE" id="PS00039">
    <property type="entry name" value="DEAD_ATP_HELICASE"/>
    <property type="match status" value="1"/>
</dbReference>
<dbReference type="RefSeq" id="XP_001026021.1">
    <property type="nucleotide sequence ID" value="XM_001026021.3"/>
</dbReference>
<dbReference type="InterPro" id="IPR011545">
    <property type="entry name" value="DEAD/DEAH_box_helicase_dom"/>
</dbReference>
<evidence type="ECO:0000256" key="1">
    <source>
        <dbReference type="ARBA" id="ARBA00022741"/>
    </source>
</evidence>
<name>Q24DC9_TETTS</name>
<keyword evidence="5 7" id="KW-0694">RNA-binding</keyword>
<organism evidence="10 11">
    <name type="scientific">Tetrahymena thermophila (strain SB210)</name>
    <dbReference type="NCBI Taxonomy" id="312017"/>
    <lineage>
        <taxon>Eukaryota</taxon>
        <taxon>Sar</taxon>
        <taxon>Alveolata</taxon>
        <taxon>Ciliophora</taxon>
        <taxon>Intramacronucleata</taxon>
        <taxon>Oligohymenophorea</taxon>
        <taxon>Hymenostomatida</taxon>
        <taxon>Tetrahymenina</taxon>
        <taxon>Tetrahymenidae</taxon>
        <taxon>Tetrahymena</taxon>
    </lineage>
</organism>
<dbReference type="Pfam" id="PF00271">
    <property type="entry name" value="Helicase_C"/>
    <property type="match status" value="1"/>
</dbReference>
<dbReference type="EMBL" id="GG662330">
    <property type="protein sequence ID" value="EAS05776.1"/>
    <property type="molecule type" value="Genomic_DNA"/>
</dbReference>
<protein>
    <recommendedName>
        <fullName evidence="7">ATP-dependent RNA helicase</fullName>
        <ecNumber evidence="7">3.6.4.13</ecNumber>
    </recommendedName>
</protein>
<dbReference type="HOGENOM" id="CLU_606221_0_0_1"/>
<accession>Q24DC9</accession>
<comment type="similarity">
    <text evidence="6">Belongs to the DEAD box helicase family.</text>
</comment>
<dbReference type="OrthoDB" id="1735at2759"/>
<evidence type="ECO:0000259" key="8">
    <source>
        <dbReference type="PROSITE" id="PS51192"/>
    </source>
</evidence>
<comment type="catalytic activity">
    <reaction evidence="7">
        <text>ATP + H2O = ADP + phosphate + H(+)</text>
        <dbReference type="Rhea" id="RHEA:13065"/>
        <dbReference type="ChEBI" id="CHEBI:15377"/>
        <dbReference type="ChEBI" id="CHEBI:15378"/>
        <dbReference type="ChEBI" id="CHEBI:30616"/>
        <dbReference type="ChEBI" id="CHEBI:43474"/>
        <dbReference type="ChEBI" id="CHEBI:456216"/>
        <dbReference type="EC" id="3.6.4.13"/>
    </reaction>
</comment>
<keyword evidence="2 6" id="KW-0378">Hydrolase</keyword>
<proteinExistence type="inferred from homology"/>
<dbReference type="InterPro" id="IPR001650">
    <property type="entry name" value="Helicase_C-like"/>
</dbReference>
<dbReference type="Gene3D" id="3.40.50.300">
    <property type="entry name" value="P-loop containing nucleotide triphosphate hydrolases"/>
    <property type="match status" value="2"/>
</dbReference>
<dbReference type="STRING" id="312017.Q24DC9"/>
<evidence type="ECO:0000256" key="3">
    <source>
        <dbReference type="ARBA" id="ARBA00022806"/>
    </source>
</evidence>
<dbReference type="GeneID" id="7835499"/>
<dbReference type="InterPro" id="IPR000629">
    <property type="entry name" value="RNA-helicase_DEAD-box_CS"/>
</dbReference>
<evidence type="ECO:0000256" key="5">
    <source>
        <dbReference type="ARBA" id="ARBA00022884"/>
    </source>
</evidence>
<gene>
    <name evidence="10" type="ORF">TTHERM_01126400</name>
</gene>
<comment type="function">
    <text evidence="7">RNA helicase.</text>
</comment>
<evidence type="ECO:0000256" key="7">
    <source>
        <dbReference type="RuleBase" id="RU365068"/>
    </source>
</evidence>
<dbReference type="PROSITE" id="PS51192">
    <property type="entry name" value="HELICASE_ATP_BIND_1"/>
    <property type="match status" value="1"/>
</dbReference>
<evidence type="ECO:0000259" key="9">
    <source>
        <dbReference type="PROSITE" id="PS51194"/>
    </source>
</evidence>
<dbReference type="PANTHER" id="PTHR24031">
    <property type="entry name" value="RNA HELICASE"/>
    <property type="match status" value="1"/>
</dbReference>
<sequence length="452" mass="52547">MADIKIETDLKDRMKNVKQWFHKVKSDQEKRDFIFDFIKKLIEDTDAQPKVVIFFNEKKYLLDFFSVLKSDKRFSDMNDKFNIIHGDQDIKERKLIRRKFDDGEFNYLLTTNLVARGIDFNEVTSVINCDIPVDIKKKSNDENRPVKPDEIDVQTYIHRVGRAGRSNKKGVAISVSNIEGEEAVIDLAKKLDVTIIKYEDFEQIKNHLAECYKHNKEQNELFKTLVSEKSWKDIGISDEFQTQLFNNGFKYPKPSQVICVPKILNYQVDKAKFYKHISVYGFANGRGKTLCFLTPMIEKFKSQEPMSKPWCPQAIIMAHTKDLCLQIGKQIAAIMPPSKKYEISYLFRDTDTKDIKGSICIGTPGYIQKILNSIKTKDLKFLIIDEADEVLDSNKNELRDTLNKIYDDISEGFQLILFSATFEESDIANLEEIIDDDDFNKDDINFEAFFQI</sequence>
<feature type="domain" description="Helicase ATP-binding" evidence="8">
    <location>
        <begin position="287"/>
        <end position="440"/>
    </location>
</feature>
<reference evidence="11" key="1">
    <citation type="journal article" date="2006" name="PLoS Biol.">
        <title>Macronuclear genome sequence of the ciliate Tetrahymena thermophila, a model eukaryote.</title>
        <authorList>
            <person name="Eisen J.A."/>
            <person name="Coyne R.S."/>
            <person name="Wu M."/>
            <person name="Wu D."/>
            <person name="Thiagarajan M."/>
            <person name="Wortman J.R."/>
            <person name="Badger J.H."/>
            <person name="Ren Q."/>
            <person name="Amedeo P."/>
            <person name="Jones K.M."/>
            <person name="Tallon L.J."/>
            <person name="Delcher A.L."/>
            <person name="Salzberg S.L."/>
            <person name="Silva J.C."/>
            <person name="Haas B.J."/>
            <person name="Majoros W.H."/>
            <person name="Farzad M."/>
            <person name="Carlton J.M."/>
            <person name="Smith R.K. Jr."/>
            <person name="Garg J."/>
            <person name="Pearlman R.E."/>
            <person name="Karrer K.M."/>
            <person name="Sun L."/>
            <person name="Manning G."/>
            <person name="Elde N.C."/>
            <person name="Turkewitz A.P."/>
            <person name="Asai D.J."/>
            <person name="Wilkes D.E."/>
            <person name="Wang Y."/>
            <person name="Cai H."/>
            <person name="Collins K."/>
            <person name="Stewart B.A."/>
            <person name="Lee S.R."/>
            <person name="Wilamowska K."/>
            <person name="Weinberg Z."/>
            <person name="Ruzzo W.L."/>
            <person name="Wloga D."/>
            <person name="Gaertig J."/>
            <person name="Frankel J."/>
            <person name="Tsao C.-C."/>
            <person name="Gorovsky M.A."/>
            <person name="Keeling P.J."/>
            <person name="Waller R.F."/>
            <person name="Patron N.J."/>
            <person name="Cherry J.M."/>
            <person name="Stover N.A."/>
            <person name="Krieger C.J."/>
            <person name="del Toro C."/>
            <person name="Ryder H.F."/>
            <person name="Williamson S.C."/>
            <person name="Barbeau R.A."/>
            <person name="Hamilton E.P."/>
            <person name="Orias E."/>
        </authorList>
    </citation>
    <scope>NUCLEOTIDE SEQUENCE [LARGE SCALE GENOMIC DNA]</scope>
    <source>
        <strain evidence="11">SB210</strain>
    </source>
</reference>
<dbReference type="SMART" id="SM00487">
    <property type="entry name" value="DEXDc"/>
    <property type="match status" value="1"/>
</dbReference>
<dbReference type="PROSITE" id="PS51194">
    <property type="entry name" value="HELICASE_CTER"/>
    <property type="match status" value="1"/>
</dbReference>
<feature type="domain" description="Helicase C-terminal" evidence="9">
    <location>
        <begin position="37"/>
        <end position="212"/>
    </location>
</feature>
<dbReference type="SMART" id="SM00490">
    <property type="entry name" value="HELICc"/>
    <property type="match status" value="1"/>
</dbReference>
<dbReference type="eggNOG" id="KOG0332">
    <property type="taxonomic scope" value="Eukaryota"/>
</dbReference>
<dbReference type="InParanoid" id="Q24DC9"/>
<comment type="domain">
    <text evidence="7">The Q motif is unique to and characteristic of the DEAD box family of RNA helicases and controls ATP binding and hydrolysis.</text>
</comment>
<dbReference type="InterPro" id="IPR027417">
    <property type="entry name" value="P-loop_NTPase"/>
</dbReference>
<dbReference type="eggNOG" id="KOG0334">
    <property type="taxonomic scope" value="Eukaryota"/>
</dbReference>
<keyword evidence="1 6" id="KW-0547">Nucleotide-binding</keyword>
<dbReference type="GO" id="GO:0005524">
    <property type="term" value="F:ATP binding"/>
    <property type="evidence" value="ECO:0007669"/>
    <property type="project" value="UniProtKB-UniRule"/>
</dbReference>
<dbReference type="InterPro" id="IPR014001">
    <property type="entry name" value="Helicase_ATP-bd"/>
</dbReference>
<dbReference type="CDD" id="cd18787">
    <property type="entry name" value="SF2_C_DEAD"/>
    <property type="match status" value="1"/>
</dbReference>
<keyword evidence="3 6" id="KW-0347">Helicase</keyword>
<evidence type="ECO:0000256" key="2">
    <source>
        <dbReference type="ARBA" id="ARBA00022801"/>
    </source>
</evidence>
<dbReference type="KEGG" id="tet:TTHERM_01126400"/>
<dbReference type="GO" id="GO:0016787">
    <property type="term" value="F:hydrolase activity"/>
    <property type="evidence" value="ECO:0007669"/>
    <property type="project" value="UniProtKB-KW"/>
</dbReference>
<keyword evidence="11" id="KW-1185">Reference proteome</keyword>
<dbReference type="GO" id="GO:0003724">
    <property type="term" value="F:RNA helicase activity"/>
    <property type="evidence" value="ECO:0007669"/>
    <property type="project" value="UniProtKB-EC"/>
</dbReference>